<evidence type="ECO:0000259" key="14">
    <source>
        <dbReference type="PROSITE" id="PS51384"/>
    </source>
</evidence>
<keyword evidence="10" id="KW-0408">Iron</keyword>
<evidence type="ECO:0000256" key="13">
    <source>
        <dbReference type="SAM" id="Phobius"/>
    </source>
</evidence>
<dbReference type="InParanoid" id="A0A1Q5PWL1"/>
<proteinExistence type="predicted"/>
<dbReference type="GO" id="GO:0050660">
    <property type="term" value="F:flavin adenine dinucleotide binding"/>
    <property type="evidence" value="ECO:0007669"/>
    <property type="project" value="TreeGrafter"/>
</dbReference>
<keyword evidence="5" id="KW-0001">2Fe-2S</keyword>
<reference evidence="16" key="1">
    <citation type="submission" date="2016-12" db="EMBL/GenBank/DDBJ databases">
        <authorList>
            <person name="Meng X."/>
        </authorList>
    </citation>
    <scope>NUCLEOTIDE SEQUENCE [LARGE SCALE GENOMIC DNA]</scope>
    <source>
        <strain evidence="16">DSM 20732</strain>
    </source>
</reference>
<feature type="transmembrane region" description="Helical" evidence="13">
    <location>
        <begin position="142"/>
        <end position="161"/>
    </location>
</feature>
<dbReference type="STRING" id="52770.BSZ40_06420"/>
<protein>
    <recommendedName>
        <fullName evidence="14">FAD-binding FR-type domain-containing protein</fullName>
    </recommendedName>
</protein>
<feature type="transmembrane region" description="Helical" evidence="13">
    <location>
        <begin position="111"/>
        <end position="130"/>
    </location>
</feature>
<dbReference type="PROSITE" id="PS51384">
    <property type="entry name" value="FAD_FR"/>
    <property type="match status" value="1"/>
</dbReference>
<keyword evidence="7" id="KW-0274">FAD</keyword>
<keyword evidence="8 13" id="KW-1133">Transmembrane helix</keyword>
<evidence type="ECO:0000313" key="15">
    <source>
        <dbReference type="EMBL" id="OKL51780.1"/>
    </source>
</evidence>
<evidence type="ECO:0000256" key="3">
    <source>
        <dbReference type="ARBA" id="ARBA00022630"/>
    </source>
</evidence>
<evidence type="ECO:0000256" key="8">
    <source>
        <dbReference type="ARBA" id="ARBA00022989"/>
    </source>
</evidence>
<accession>A0A1Q5PWL1</accession>
<feature type="transmembrane region" description="Helical" evidence="13">
    <location>
        <begin position="27"/>
        <end position="51"/>
    </location>
</feature>
<dbReference type="Proteomes" id="UP000185612">
    <property type="component" value="Unassembled WGS sequence"/>
</dbReference>
<keyword evidence="9" id="KW-0560">Oxidoreductase</keyword>
<organism evidence="15 16">
    <name type="scientific">Buchananella hordeovulneris</name>
    <dbReference type="NCBI Taxonomy" id="52770"/>
    <lineage>
        <taxon>Bacteria</taxon>
        <taxon>Bacillati</taxon>
        <taxon>Actinomycetota</taxon>
        <taxon>Actinomycetes</taxon>
        <taxon>Actinomycetales</taxon>
        <taxon>Actinomycetaceae</taxon>
        <taxon>Buchananella</taxon>
    </lineage>
</organism>
<dbReference type="InterPro" id="IPR050415">
    <property type="entry name" value="MRET"/>
</dbReference>
<evidence type="ECO:0000256" key="4">
    <source>
        <dbReference type="ARBA" id="ARBA00022692"/>
    </source>
</evidence>
<dbReference type="Pfam" id="PF00175">
    <property type="entry name" value="NAD_binding_1"/>
    <property type="match status" value="1"/>
</dbReference>
<evidence type="ECO:0000256" key="5">
    <source>
        <dbReference type="ARBA" id="ARBA00022714"/>
    </source>
</evidence>
<gene>
    <name evidence="15" type="ORF">BSZ40_06420</name>
</gene>
<dbReference type="InterPro" id="IPR039261">
    <property type="entry name" value="FNR_nucleotide-bd"/>
</dbReference>
<dbReference type="PANTHER" id="PTHR47354:SF8">
    <property type="entry name" value="1,2-PHENYLACETYL-COA EPOXIDASE, SUBUNIT E"/>
    <property type="match status" value="1"/>
</dbReference>
<dbReference type="EMBL" id="MQVS01000005">
    <property type="protein sequence ID" value="OKL51780.1"/>
    <property type="molecule type" value="Genomic_DNA"/>
</dbReference>
<keyword evidence="4 13" id="KW-0812">Transmembrane</keyword>
<evidence type="ECO:0000256" key="2">
    <source>
        <dbReference type="ARBA" id="ARBA00004141"/>
    </source>
</evidence>
<keyword evidence="12 13" id="KW-0472">Membrane</keyword>
<comment type="subcellular location">
    <subcellularLocation>
        <location evidence="2">Membrane</location>
        <topology evidence="2">Multi-pass membrane protein</topology>
    </subcellularLocation>
</comment>
<comment type="cofactor">
    <cofactor evidence="1">
        <name>FAD</name>
        <dbReference type="ChEBI" id="CHEBI:57692"/>
    </cofactor>
</comment>
<feature type="transmembrane region" description="Helical" evidence="13">
    <location>
        <begin position="173"/>
        <end position="196"/>
    </location>
</feature>
<sequence>MAALLGASLLLALPTAPLPHEWSLAATAYWASTICGYAGAMLLAWLLLLGSRPASRLLTTDYAQGIELHRQLGTWGAILIFAHPLLVMVGYSEDLAFLVVPDLSTATARAITLGRVALWLVLLVWFSSAVLRSRMTRRPWKYLHFTAYLALFFLVFHIPLAGFNFADRPYTAVYYWTLLALLLVAVVARLGGALGLGKHRFTITSNTELSPGVHELQLRRLGPRPFTPTPGQFVYLQLRPGGEEHPFSIVAWDAEEALLTVSYRVLGPFTRKLANQSTGTVRVTGPLGSFTHQVDGDRTVYVAGGIGITPFVTRLLTENATREQWLVYCVRSPQHATYAPQLQAALKERYLPLYSEQAPEGVATELPTAQRIMELIPAAPANRYFLCGPPAMTQSLTRGLRAAGVASNRIHTEEFSL</sequence>
<evidence type="ECO:0000256" key="1">
    <source>
        <dbReference type="ARBA" id="ARBA00001974"/>
    </source>
</evidence>
<dbReference type="InterPro" id="IPR017927">
    <property type="entry name" value="FAD-bd_FR_type"/>
</dbReference>
<dbReference type="PANTHER" id="PTHR47354">
    <property type="entry name" value="NADH OXIDOREDUCTASE HCR"/>
    <property type="match status" value="1"/>
</dbReference>
<evidence type="ECO:0000256" key="11">
    <source>
        <dbReference type="ARBA" id="ARBA00023014"/>
    </source>
</evidence>
<keyword evidence="16" id="KW-1185">Reference proteome</keyword>
<evidence type="ECO:0000256" key="10">
    <source>
        <dbReference type="ARBA" id="ARBA00023004"/>
    </source>
</evidence>
<feature type="transmembrane region" description="Helical" evidence="13">
    <location>
        <begin position="72"/>
        <end position="91"/>
    </location>
</feature>
<keyword evidence="6" id="KW-0479">Metal-binding</keyword>
<dbReference type="AlphaFoldDB" id="A0A1Q5PWL1"/>
<evidence type="ECO:0000256" key="12">
    <source>
        <dbReference type="ARBA" id="ARBA00023136"/>
    </source>
</evidence>
<dbReference type="GO" id="GO:0016491">
    <property type="term" value="F:oxidoreductase activity"/>
    <property type="evidence" value="ECO:0007669"/>
    <property type="project" value="UniProtKB-KW"/>
</dbReference>
<dbReference type="GO" id="GO:0016020">
    <property type="term" value="C:membrane"/>
    <property type="evidence" value="ECO:0007669"/>
    <property type="project" value="UniProtKB-SubCell"/>
</dbReference>
<feature type="domain" description="FAD-binding FR-type" evidence="14">
    <location>
        <begin position="196"/>
        <end position="293"/>
    </location>
</feature>
<dbReference type="InterPro" id="IPR013130">
    <property type="entry name" value="Fe3_Rdtase_TM_dom"/>
</dbReference>
<dbReference type="InterPro" id="IPR017938">
    <property type="entry name" value="Riboflavin_synthase-like_b-brl"/>
</dbReference>
<dbReference type="GO" id="GO:0051537">
    <property type="term" value="F:2 iron, 2 sulfur cluster binding"/>
    <property type="evidence" value="ECO:0007669"/>
    <property type="project" value="UniProtKB-KW"/>
</dbReference>
<keyword evidence="3" id="KW-0285">Flavoprotein</keyword>
<evidence type="ECO:0000313" key="16">
    <source>
        <dbReference type="Proteomes" id="UP000185612"/>
    </source>
</evidence>
<dbReference type="InterPro" id="IPR001433">
    <property type="entry name" value="OxRdtase_FAD/NAD-bd"/>
</dbReference>
<dbReference type="GO" id="GO:0046872">
    <property type="term" value="F:metal ion binding"/>
    <property type="evidence" value="ECO:0007669"/>
    <property type="project" value="UniProtKB-KW"/>
</dbReference>
<dbReference type="Gene3D" id="3.40.50.80">
    <property type="entry name" value="Nucleotide-binding domain of ferredoxin-NADP reductase (FNR) module"/>
    <property type="match status" value="1"/>
</dbReference>
<dbReference type="Gene3D" id="2.40.30.10">
    <property type="entry name" value="Translation factors"/>
    <property type="match status" value="1"/>
</dbReference>
<evidence type="ECO:0000256" key="9">
    <source>
        <dbReference type="ARBA" id="ARBA00023002"/>
    </source>
</evidence>
<dbReference type="Pfam" id="PF01794">
    <property type="entry name" value="Ferric_reduct"/>
    <property type="match status" value="1"/>
</dbReference>
<evidence type="ECO:0000256" key="6">
    <source>
        <dbReference type="ARBA" id="ARBA00022723"/>
    </source>
</evidence>
<name>A0A1Q5PWL1_9ACTO</name>
<keyword evidence="11" id="KW-0411">Iron-sulfur</keyword>
<dbReference type="SUPFAM" id="SSF52343">
    <property type="entry name" value="Ferredoxin reductase-like, C-terminal NADP-linked domain"/>
    <property type="match status" value="1"/>
</dbReference>
<comment type="caution">
    <text evidence="15">The sequence shown here is derived from an EMBL/GenBank/DDBJ whole genome shotgun (WGS) entry which is preliminary data.</text>
</comment>
<dbReference type="PRINTS" id="PR00410">
    <property type="entry name" value="PHEHYDRXLASE"/>
</dbReference>
<dbReference type="SUPFAM" id="SSF63380">
    <property type="entry name" value="Riboflavin synthase domain-like"/>
    <property type="match status" value="1"/>
</dbReference>
<evidence type="ECO:0000256" key="7">
    <source>
        <dbReference type="ARBA" id="ARBA00022827"/>
    </source>
</evidence>